<keyword evidence="1" id="KW-0808">Transferase</keyword>
<keyword evidence="4" id="KW-0805">Transcription regulation</keyword>
<keyword evidence="2" id="KW-0479">Metal-binding</keyword>
<dbReference type="Pfam" id="PF13412">
    <property type="entry name" value="HTH_24"/>
    <property type="match status" value="1"/>
</dbReference>
<proteinExistence type="predicted"/>
<protein>
    <submittedName>
        <fullName evidence="8">Winged helix-turn-helix transcriptional regulator</fullName>
    </submittedName>
</protein>
<evidence type="ECO:0000256" key="6">
    <source>
        <dbReference type="ARBA" id="ARBA00023163"/>
    </source>
</evidence>
<evidence type="ECO:0000256" key="4">
    <source>
        <dbReference type="ARBA" id="ARBA00023015"/>
    </source>
</evidence>
<dbReference type="PANTHER" id="PTHR42909">
    <property type="entry name" value="ZGC:136858"/>
    <property type="match status" value="1"/>
</dbReference>
<dbReference type="InterPro" id="IPR002173">
    <property type="entry name" value="Carboh/pur_kinase_PfkB_CS"/>
</dbReference>
<dbReference type="Pfam" id="PF00294">
    <property type="entry name" value="PfkB"/>
    <property type="match status" value="1"/>
</dbReference>
<keyword evidence="5" id="KW-0238">DNA-binding</keyword>
<dbReference type="GO" id="GO:0016798">
    <property type="term" value="F:hydrolase activity, acting on glycosyl bonds"/>
    <property type="evidence" value="ECO:0007669"/>
    <property type="project" value="TreeGrafter"/>
</dbReference>
<dbReference type="SUPFAM" id="SSF53613">
    <property type="entry name" value="Ribokinase-like"/>
    <property type="match status" value="1"/>
</dbReference>
<evidence type="ECO:0000256" key="1">
    <source>
        <dbReference type="ARBA" id="ARBA00022679"/>
    </source>
</evidence>
<evidence type="ECO:0000313" key="9">
    <source>
        <dbReference type="Proteomes" id="UP000327148"/>
    </source>
</evidence>
<evidence type="ECO:0000256" key="5">
    <source>
        <dbReference type="ARBA" id="ARBA00023125"/>
    </source>
</evidence>
<reference evidence="8 9" key="1">
    <citation type="submission" date="2019-09" db="EMBL/GenBank/DDBJ databases">
        <title>Draft genome sequence assemblies of isolates from the urinary tract.</title>
        <authorList>
            <person name="Mores C.R."/>
            <person name="Putonti C."/>
            <person name="Wolfe A.J."/>
        </authorList>
    </citation>
    <scope>NUCLEOTIDE SEQUENCE [LARGE SCALE GENOMIC DNA]</scope>
    <source>
        <strain evidence="8 9">UMB623</strain>
    </source>
</reference>
<name>A0A5N1GH57_9LACT</name>
<comment type="caution">
    <text evidence="8">The sequence shown here is derived from an EMBL/GenBank/DDBJ whole genome shotgun (WGS) entry which is preliminary data.</text>
</comment>
<accession>A0A5N1GH57</accession>
<sequence>MTNREREILKLIEENPMITQEEIAKRLFISRAAVATHIHNLVNKGYIRGRGYVLNSKSQITVIGGINMDIIGICNKQILKNTSNPGHVEHYLGGVGRNTALALTKLGMSCSFISAYGEDIYGELFRNDARENGMNIELCQQLKDYSTSTYLYIEDQIQDYTLGIDDMEIIQTISPQFIEKYLPRINQSQYCILDNSLRQDTIEYLANSCQIPLLVNSASVNKMERLIHILDQIEVLVAQPQDIFELFNILNYDDLSLEESLKILNKKIPHTIIHSPEKGIIYSSKNKQIKMHYEFKTDFNSNGTSSVIMATVNWGLFYNYPWKEIINYTIKAIRSSLETNESIHPLFNENVLLK</sequence>
<dbReference type="SMART" id="SM00344">
    <property type="entry name" value="HTH_ASNC"/>
    <property type="match status" value="1"/>
</dbReference>
<evidence type="ECO:0000256" key="2">
    <source>
        <dbReference type="ARBA" id="ARBA00022723"/>
    </source>
</evidence>
<dbReference type="InterPro" id="IPR011611">
    <property type="entry name" value="PfkB_dom"/>
</dbReference>
<dbReference type="AlphaFoldDB" id="A0A5N1GH57"/>
<evidence type="ECO:0000256" key="3">
    <source>
        <dbReference type="ARBA" id="ARBA00022777"/>
    </source>
</evidence>
<keyword evidence="3" id="KW-0418">Kinase</keyword>
<dbReference type="CDD" id="cd00090">
    <property type="entry name" value="HTH_ARSR"/>
    <property type="match status" value="1"/>
</dbReference>
<dbReference type="PROSITE" id="PS00583">
    <property type="entry name" value="PFKB_KINASES_1"/>
    <property type="match status" value="1"/>
</dbReference>
<dbReference type="PROSITE" id="PS50956">
    <property type="entry name" value="HTH_ASNC_2"/>
    <property type="match status" value="1"/>
</dbReference>
<dbReference type="GO" id="GO:0016301">
    <property type="term" value="F:kinase activity"/>
    <property type="evidence" value="ECO:0007669"/>
    <property type="project" value="UniProtKB-KW"/>
</dbReference>
<dbReference type="SUPFAM" id="SSF46785">
    <property type="entry name" value="Winged helix' DNA-binding domain"/>
    <property type="match status" value="1"/>
</dbReference>
<gene>
    <name evidence="8" type="ORF">F6I03_08205</name>
</gene>
<dbReference type="RefSeq" id="WP_070431592.1">
    <property type="nucleotide sequence ID" value="NZ_VYWO01000006.1"/>
</dbReference>
<dbReference type="InterPro" id="IPR029056">
    <property type="entry name" value="Ribokinase-like"/>
</dbReference>
<dbReference type="InterPro" id="IPR011991">
    <property type="entry name" value="ArsR-like_HTH"/>
</dbReference>
<evidence type="ECO:0000313" key="8">
    <source>
        <dbReference type="EMBL" id="KAA9300132.1"/>
    </source>
</evidence>
<dbReference type="InterPro" id="IPR019888">
    <property type="entry name" value="Tscrpt_reg_AsnC-like"/>
</dbReference>
<dbReference type="InterPro" id="IPR036390">
    <property type="entry name" value="WH_DNA-bd_sf"/>
</dbReference>
<dbReference type="GO" id="GO:0046872">
    <property type="term" value="F:metal ion binding"/>
    <property type="evidence" value="ECO:0007669"/>
    <property type="project" value="UniProtKB-KW"/>
</dbReference>
<dbReference type="GO" id="GO:0005737">
    <property type="term" value="C:cytoplasm"/>
    <property type="evidence" value="ECO:0007669"/>
    <property type="project" value="TreeGrafter"/>
</dbReference>
<organism evidence="8 9">
    <name type="scientific">Aerococcus sanguinicola</name>
    <dbReference type="NCBI Taxonomy" id="119206"/>
    <lineage>
        <taxon>Bacteria</taxon>
        <taxon>Bacillati</taxon>
        <taxon>Bacillota</taxon>
        <taxon>Bacilli</taxon>
        <taxon>Lactobacillales</taxon>
        <taxon>Aerococcaceae</taxon>
        <taxon>Aerococcus</taxon>
    </lineage>
</organism>
<evidence type="ECO:0000259" key="7">
    <source>
        <dbReference type="PROSITE" id="PS50956"/>
    </source>
</evidence>
<dbReference type="Proteomes" id="UP000327148">
    <property type="component" value="Unassembled WGS sequence"/>
</dbReference>
<dbReference type="Gene3D" id="1.10.10.10">
    <property type="entry name" value="Winged helix-like DNA-binding domain superfamily/Winged helix DNA-binding domain"/>
    <property type="match status" value="1"/>
</dbReference>
<dbReference type="GO" id="GO:0004730">
    <property type="term" value="F:pseudouridylate synthase activity"/>
    <property type="evidence" value="ECO:0007669"/>
    <property type="project" value="TreeGrafter"/>
</dbReference>
<dbReference type="InterPro" id="IPR000485">
    <property type="entry name" value="AsnC-type_HTH_dom"/>
</dbReference>
<dbReference type="GO" id="GO:0043565">
    <property type="term" value="F:sequence-specific DNA binding"/>
    <property type="evidence" value="ECO:0007669"/>
    <property type="project" value="InterPro"/>
</dbReference>
<dbReference type="Gene3D" id="3.40.1190.20">
    <property type="match status" value="1"/>
</dbReference>
<dbReference type="OrthoDB" id="9806249at2"/>
<feature type="domain" description="HTH asnC-type" evidence="7">
    <location>
        <begin position="1"/>
        <end position="67"/>
    </location>
</feature>
<dbReference type="EMBL" id="VYWO01000006">
    <property type="protein sequence ID" value="KAA9300132.1"/>
    <property type="molecule type" value="Genomic_DNA"/>
</dbReference>
<dbReference type="PANTHER" id="PTHR42909:SF1">
    <property type="entry name" value="CARBOHYDRATE KINASE PFKB DOMAIN-CONTAINING PROTEIN"/>
    <property type="match status" value="1"/>
</dbReference>
<keyword evidence="6" id="KW-0804">Transcription</keyword>
<dbReference type="InterPro" id="IPR036388">
    <property type="entry name" value="WH-like_DNA-bd_sf"/>
</dbReference>